<dbReference type="STRING" id="1178515.SY83_01305"/>
<sequence length="494" mass="54506">MKTLIKGAFVIGFDGQDHVVYPDGEVVYEGNTIVFVGHDYPGEADEVIDAGQAVISPGFIDLNALGDIDHDLVHLEAGKDRKRNLLWSEAYVQQGCREAMTPEDEAFKSLYAYSQLILHGVTTAMPITSVFYKRWAETYEELAAAAEHAGRLGLRIYLGPSYQSGIRVVKPDGTIVLHWDEAEGEAGLERAVAFVKAFDGSYGGRIRGMLAPERIESQTPENLQRTKTYSDELGCPVRLHAAQGLFEYEEIHRQYGKTPIRHLYDLGFLGERTAIPHAHVVSGSRHAPYGEGDDAALLQETGTTVIHCPLIIGRHGSALDSFAKYQRRGIRLALGTDTFPPDLFQNIRTASMLSRVVEGEVAESSYADVFRAATLGGAAYLGRPDLGRLAPGAKADIIAIDLSGFHVGTIDDPIRTMFTTCSGRDVLLSIIDGNVVMKDRMIPGVDMEGLRVRGQLYFDRLKRSYMDRDYQQLPAEVLFRSSFRVMQREGSGKS</sequence>
<proteinExistence type="predicted"/>
<feature type="domain" description="Amidohydrolase-related" evidence="2">
    <location>
        <begin position="73"/>
        <end position="436"/>
    </location>
</feature>
<dbReference type="Gene3D" id="2.30.40.10">
    <property type="entry name" value="Urease, subunit C, domain 1"/>
    <property type="match status" value="1"/>
</dbReference>
<keyword evidence="4" id="KW-1185">Reference proteome</keyword>
<dbReference type="PATRIC" id="fig|1178515.4.peg.234"/>
<dbReference type="SUPFAM" id="SSF51556">
    <property type="entry name" value="Metallo-dependent hydrolases"/>
    <property type="match status" value="1"/>
</dbReference>
<dbReference type="PANTHER" id="PTHR43794:SF11">
    <property type="entry name" value="AMIDOHYDROLASE-RELATED DOMAIN-CONTAINING PROTEIN"/>
    <property type="match status" value="1"/>
</dbReference>
<dbReference type="InterPro" id="IPR032466">
    <property type="entry name" value="Metal_Hydrolase"/>
</dbReference>
<dbReference type="InterPro" id="IPR011059">
    <property type="entry name" value="Metal-dep_hydrolase_composite"/>
</dbReference>
<keyword evidence="1 3" id="KW-0378">Hydrolase</keyword>
<dbReference type="GO" id="GO:0016810">
    <property type="term" value="F:hydrolase activity, acting on carbon-nitrogen (but not peptide) bonds"/>
    <property type="evidence" value="ECO:0007669"/>
    <property type="project" value="InterPro"/>
</dbReference>
<evidence type="ECO:0000256" key="1">
    <source>
        <dbReference type="ARBA" id="ARBA00022801"/>
    </source>
</evidence>
<dbReference type="KEGG" id="pswu:SY83_01305"/>
<accession>A0A172TDS2</accession>
<reference evidence="3 4" key="1">
    <citation type="submission" date="2015-01" db="EMBL/GenBank/DDBJ databases">
        <title>Paenibacillus swuensis/DY6/whole genome sequencing.</title>
        <authorList>
            <person name="Kim M.K."/>
            <person name="Srinivasan S."/>
            <person name="Lee J.-J."/>
        </authorList>
    </citation>
    <scope>NUCLEOTIDE SEQUENCE [LARGE SCALE GENOMIC DNA]</scope>
    <source>
        <strain evidence="3 4">DY6</strain>
    </source>
</reference>
<dbReference type="EMBL" id="CP011388">
    <property type="protein sequence ID" value="ANE45189.1"/>
    <property type="molecule type" value="Genomic_DNA"/>
</dbReference>
<evidence type="ECO:0000313" key="4">
    <source>
        <dbReference type="Proteomes" id="UP000076927"/>
    </source>
</evidence>
<dbReference type="OrthoDB" id="9807210at2"/>
<organism evidence="3 4">
    <name type="scientific">Paenibacillus swuensis</name>
    <dbReference type="NCBI Taxonomy" id="1178515"/>
    <lineage>
        <taxon>Bacteria</taxon>
        <taxon>Bacillati</taxon>
        <taxon>Bacillota</taxon>
        <taxon>Bacilli</taxon>
        <taxon>Bacillales</taxon>
        <taxon>Paenibacillaceae</taxon>
        <taxon>Paenibacillus</taxon>
    </lineage>
</organism>
<evidence type="ECO:0000259" key="2">
    <source>
        <dbReference type="Pfam" id="PF01979"/>
    </source>
</evidence>
<dbReference type="RefSeq" id="WP_068603522.1">
    <property type="nucleotide sequence ID" value="NZ_CP011388.1"/>
</dbReference>
<dbReference type="NCBIfam" id="NF004801">
    <property type="entry name" value="PRK06151.1"/>
    <property type="match status" value="1"/>
</dbReference>
<protein>
    <submittedName>
        <fullName evidence="3">Ethylammeline chlorohydrolase</fullName>
    </submittedName>
</protein>
<name>A0A172TDS2_9BACL</name>
<dbReference type="PANTHER" id="PTHR43794">
    <property type="entry name" value="AMINOHYDROLASE SSNA-RELATED"/>
    <property type="match status" value="1"/>
</dbReference>
<dbReference type="SUPFAM" id="SSF51338">
    <property type="entry name" value="Composite domain of metallo-dependent hydrolases"/>
    <property type="match status" value="1"/>
</dbReference>
<dbReference type="Pfam" id="PF01979">
    <property type="entry name" value="Amidohydro_1"/>
    <property type="match status" value="1"/>
</dbReference>
<evidence type="ECO:0000313" key="3">
    <source>
        <dbReference type="EMBL" id="ANE45189.1"/>
    </source>
</evidence>
<dbReference type="AlphaFoldDB" id="A0A172TDS2"/>
<dbReference type="InterPro" id="IPR006680">
    <property type="entry name" value="Amidohydro-rel"/>
</dbReference>
<gene>
    <name evidence="3" type="ORF">SY83_01305</name>
</gene>
<dbReference type="Proteomes" id="UP000076927">
    <property type="component" value="Chromosome"/>
</dbReference>
<dbReference type="Gene3D" id="3.20.20.140">
    <property type="entry name" value="Metal-dependent hydrolases"/>
    <property type="match status" value="1"/>
</dbReference>
<dbReference type="InterPro" id="IPR050287">
    <property type="entry name" value="MTA/SAH_deaminase"/>
</dbReference>